<dbReference type="Gene3D" id="3.30.2350.10">
    <property type="entry name" value="Pseudouridine synthase"/>
    <property type="match status" value="1"/>
</dbReference>
<accession>A0A813JP37</accession>
<dbReference type="GO" id="GO:0003723">
    <property type="term" value="F:RNA binding"/>
    <property type="evidence" value="ECO:0007669"/>
    <property type="project" value="InterPro"/>
</dbReference>
<evidence type="ECO:0000313" key="5">
    <source>
        <dbReference type="EMBL" id="CAE8681348.1"/>
    </source>
</evidence>
<dbReference type="GO" id="GO:0001522">
    <property type="term" value="P:pseudouridine synthesis"/>
    <property type="evidence" value="ECO:0007669"/>
    <property type="project" value="InterPro"/>
</dbReference>
<dbReference type="GO" id="GO:0046912">
    <property type="term" value="F:acyltransferase activity, acyl groups converted into alkyl on transfer"/>
    <property type="evidence" value="ECO:0007669"/>
    <property type="project" value="InterPro"/>
</dbReference>
<evidence type="ECO:0000259" key="4">
    <source>
        <dbReference type="Pfam" id="PF00849"/>
    </source>
</evidence>
<dbReference type="InterPro" id="IPR016143">
    <property type="entry name" value="Citrate_synth-like_sm_a-sub"/>
</dbReference>
<dbReference type="InterPro" id="IPR002020">
    <property type="entry name" value="Citrate_synthase"/>
</dbReference>
<evidence type="ECO:0000256" key="1">
    <source>
        <dbReference type="ARBA" id="ARBA00010566"/>
    </source>
</evidence>
<comment type="similarity">
    <text evidence="1 3">Belongs to the citrate synthase family.</text>
</comment>
<name>A0A813JP37_POLGL</name>
<proteinExistence type="inferred from homology"/>
<dbReference type="Pfam" id="PF00285">
    <property type="entry name" value="Citrate_synt"/>
    <property type="match status" value="1"/>
</dbReference>
<dbReference type="Gene3D" id="1.10.580.10">
    <property type="entry name" value="Citrate Synthase, domain 1"/>
    <property type="match status" value="1"/>
</dbReference>
<dbReference type="Proteomes" id="UP000626109">
    <property type="component" value="Unassembled WGS sequence"/>
</dbReference>
<reference evidence="5" key="1">
    <citation type="submission" date="2021-02" db="EMBL/GenBank/DDBJ databases">
        <authorList>
            <person name="Dougan E. K."/>
            <person name="Rhodes N."/>
            <person name="Thang M."/>
            <person name="Chan C."/>
        </authorList>
    </citation>
    <scope>NUCLEOTIDE SEQUENCE</scope>
</reference>
<dbReference type="InterPro" id="IPR020103">
    <property type="entry name" value="PsdUridine_synth_cat_dom_sf"/>
</dbReference>
<dbReference type="Pfam" id="PF00849">
    <property type="entry name" value="PseudoU_synth_2"/>
    <property type="match status" value="1"/>
</dbReference>
<comment type="caution">
    <text evidence="5">The sequence shown here is derived from an EMBL/GenBank/DDBJ whole genome shotgun (WGS) entry which is preliminary data.</text>
</comment>
<dbReference type="InterPro" id="IPR036969">
    <property type="entry name" value="Citrate_synthase_sf"/>
</dbReference>
<dbReference type="PANTHER" id="PTHR11739">
    <property type="entry name" value="CITRATE SYNTHASE"/>
    <property type="match status" value="1"/>
</dbReference>
<evidence type="ECO:0000313" key="6">
    <source>
        <dbReference type="Proteomes" id="UP000626109"/>
    </source>
</evidence>
<dbReference type="PRINTS" id="PR00143">
    <property type="entry name" value="CITRTSNTHASE"/>
</dbReference>
<gene>
    <name evidence="5" type="ORF">PGLA2088_LOCUS22392</name>
</gene>
<dbReference type="GO" id="GO:0005975">
    <property type="term" value="P:carbohydrate metabolic process"/>
    <property type="evidence" value="ECO:0007669"/>
    <property type="project" value="TreeGrafter"/>
</dbReference>
<dbReference type="CDD" id="cd02869">
    <property type="entry name" value="PseudoU_synth_RluA_like"/>
    <property type="match status" value="1"/>
</dbReference>
<sequence length="791" mass="86466">METLNIIAGEMELRMRSFVGEGAPRASLLEFAQSACAVVWAVSFAGLDCPTLVDAARLALAHVGEALDANGQVLALPEKVTSHPDCEPWVSLDLGDRLVVHKPPDWEVFRNQASESAEENVALSLPPYLKATLSCPRRWPLALDQQRQHGLLHRLDVPSSGLILVARTYQAFFDLQLQVSTGELGREYVALCHGWFPPWRQEVCAPVHWTSSGRPTISDVTRASGKPSRTMIKALAHAWRAGDAFSLLALRIATGRRHQIRVHTSHIGHPVAGDGKYAATEDGTWCPRHFLHRFRLSFRDAAGAEREALAPLPPDLVSALRGAADRFQFARMSAKMMNPCFETRHIFVSAQQQWQPGLGLAVETANLGGGTAAVQRGIELGARDARPGKQHGEHEQMDQKKGVLRRSVGIATPSFSRRCFAQSAIVSTLQAKIKALAVKKAPQLTALRKEHANVPIGEATIGAAIGGARGIKCLLSETSLLDPMEGIRYRGRTLEECNEQLPKAPGGKVGLPEASFWLLLTDEMPTEAETKALNEELHKRSAIPEHVLKIIDGLPKDMHPMTQLAMGLLALQPDSKFGKAYREGTVKKSDYWESTLEDALTLVAQMPLLTARIFRNVFFNGKHVATDTSLDWAGNYAQMLGVNNDESFKEVTRLYLMLHADHEGGNVSAHATHLVGSALSDPYLAYSAGVCGLAGPLHGLANQECLRWLKATKKTLGDAEPTVEMLTKFAKDTLASGKVIPGFGHGVLRQSDPRYMIQRAFAQEHFPDDPLFKLANVCFQAIPPVLQATGK</sequence>
<dbReference type="SUPFAM" id="SSF55120">
    <property type="entry name" value="Pseudouridine synthase"/>
    <property type="match status" value="1"/>
</dbReference>
<protein>
    <recommendedName>
        <fullName evidence="3">Citrate synthase</fullName>
    </recommendedName>
</protein>
<evidence type="ECO:0000256" key="2">
    <source>
        <dbReference type="ARBA" id="ARBA00022679"/>
    </source>
</evidence>
<keyword evidence="2 3" id="KW-0808">Transferase</keyword>
<dbReference type="PROSITE" id="PS00480">
    <property type="entry name" value="CITRATE_SYNTHASE"/>
    <property type="match status" value="1"/>
</dbReference>
<dbReference type="Gene3D" id="1.10.230.10">
    <property type="entry name" value="Cytochrome P450-Terp, domain 2"/>
    <property type="match status" value="1"/>
</dbReference>
<dbReference type="InterPro" id="IPR019810">
    <property type="entry name" value="Citrate_synthase_AS"/>
</dbReference>
<organism evidence="5 6">
    <name type="scientific">Polarella glacialis</name>
    <name type="common">Dinoflagellate</name>
    <dbReference type="NCBI Taxonomy" id="89957"/>
    <lineage>
        <taxon>Eukaryota</taxon>
        <taxon>Sar</taxon>
        <taxon>Alveolata</taxon>
        <taxon>Dinophyceae</taxon>
        <taxon>Suessiales</taxon>
        <taxon>Suessiaceae</taxon>
        <taxon>Polarella</taxon>
    </lineage>
</organism>
<dbReference type="GO" id="GO:0006099">
    <property type="term" value="P:tricarboxylic acid cycle"/>
    <property type="evidence" value="ECO:0007669"/>
    <property type="project" value="TreeGrafter"/>
</dbReference>
<dbReference type="EMBL" id="CAJNNW010025946">
    <property type="protein sequence ID" value="CAE8681348.1"/>
    <property type="molecule type" value="Genomic_DNA"/>
</dbReference>
<feature type="domain" description="Pseudouridine synthase RsuA/RluA-like" evidence="4">
    <location>
        <begin position="98"/>
        <end position="266"/>
    </location>
</feature>
<feature type="non-terminal residue" evidence="5">
    <location>
        <position position="791"/>
    </location>
</feature>
<dbReference type="GO" id="GO:0009982">
    <property type="term" value="F:pseudouridine synthase activity"/>
    <property type="evidence" value="ECO:0007669"/>
    <property type="project" value="InterPro"/>
</dbReference>
<dbReference type="AlphaFoldDB" id="A0A813JP37"/>
<dbReference type="PANTHER" id="PTHR11739:SF8">
    <property type="entry name" value="CITRATE SYNTHASE, MITOCHONDRIAL"/>
    <property type="match status" value="1"/>
</dbReference>
<dbReference type="InterPro" id="IPR006145">
    <property type="entry name" value="PsdUridine_synth_RsuA/RluA"/>
</dbReference>
<evidence type="ECO:0000256" key="3">
    <source>
        <dbReference type="RuleBase" id="RU000441"/>
    </source>
</evidence>
<dbReference type="GO" id="GO:0005759">
    <property type="term" value="C:mitochondrial matrix"/>
    <property type="evidence" value="ECO:0007669"/>
    <property type="project" value="TreeGrafter"/>
</dbReference>
<dbReference type="InterPro" id="IPR016142">
    <property type="entry name" value="Citrate_synth-like_lrg_a-sub"/>
</dbReference>
<dbReference type="SUPFAM" id="SSF48256">
    <property type="entry name" value="Citrate synthase"/>
    <property type="match status" value="1"/>
</dbReference>
<dbReference type="NCBIfam" id="NF007128">
    <property type="entry name" value="PRK09569.1"/>
    <property type="match status" value="1"/>
</dbReference>